<accession>A0ACC0Z6Y4</accession>
<evidence type="ECO:0000313" key="2">
    <source>
        <dbReference type="Proteomes" id="UP001163603"/>
    </source>
</evidence>
<proteinExistence type="predicted"/>
<protein>
    <submittedName>
        <fullName evidence="1">Uncharacterized protein</fullName>
    </submittedName>
</protein>
<keyword evidence="2" id="KW-1185">Reference proteome</keyword>
<reference evidence="2" key="1">
    <citation type="journal article" date="2023" name="G3 (Bethesda)">
        <title>Genome assembly and association tests identify interacting loci associated with vigor, precocity, and sex in interspecific pistachio rootstocks.</title>
        <authorList>
            <person name="Palmer W."/>
            <person name="Jacygrad E."/>
            <person name="Sagayaradj S."/>
            <person name="Cavanaugh K."/>
            <person name="Han R."/>
            <person name="Bertier L."/>
            <person name="Beede B."/>
            <person name="Kafkas S."/>
            <person name="Golino D."/>
            <person name="Preece J."/>
            <person name="Michelmore R."/>
        </authorList>
    </citation>
    <scope>NUCLEOTIDE SEQUENCE [LARGE SCALE GENOMIC DNA]</scope>
</reference>
<dbReference type="Proteomes" id="UP001163603">
    <property type="component" value="Chromosome 3"/>
</dbReference>
<gene>
    <name evidence="1" type="ORF">Pint_05032</name>
</gene>
<organism evidence="1 2">
    <name type="scientific">Pistacia integerrima</name>
    <dbReference type="NCBI Taxonomy" id="434235"/>
    <lineage>
        <taxon>Eukaryota</taxon>
        <taxon>Viridiplantae</taxon>
        <taxon>Streptophyta</taxon>
        <taxon>Embryophyta</taxon>
        <taxon>Tracheophyta</taxon>
        <taxon>Spermatophyta</taxon>
        <taxon>Magnoliopsida</taxon>
        <taxon>eudicotyledons</taxon>
        <taxon>Gunneridae</taxon>
        <taxon>Pentapetalae</taxon>
        <taxon>rosids</taxon>
        <taxon>malvids</taxon>
        <taxon>Sapindales</taxon>
        <taxon>Anacardiaceae</taxon>
        <taxon>Pistacia</taxon>
    </lineage>
</organism>
<evidence type="ECO:0000313" key="1">
    <source>
        <dbReference type="EMBL" id="KAJ0045775.1"/>
    </source>
</evidence>
<comment type="caution">
    <text evidence="1">The sequence shown here is derived from an EMBL/GenBank/DDBJ whole genome shotgun (WGS) entry which is preliminary data.</text>
</comment>
<sequence>MPFLLKPNKKCYSSSNGLRYATSRSHDKRYGSQKRCSITSYSKKWYFLKFYTGCNRYTT</sequence>
<dbReference type="EMBL" id="CM047738">
    <property type="protein sequence ID" value="KAJ0045775.1"/>
    <property type="molecule type" value="Genomic_DNA"/>
</dbReference>
<name>A0ACC0Z6Y4_9ROSI</name>